<dbReference type="InterPro" id="IPR050767">
    <property type="entry name" value="Sel1_AlgK"/>
</dbReference>
<dbReference type="PANTHER" id="PTHR11102:SF147">
    <property type="entry name" value="SEL1L ADAPTOR SUBUNIT OF ERAD E3 UBIQUITIN LIGASE"/>
    <property type="match status" value="1"/>
</dbReference>
<dbReference type="SUPFAM" id="SSF56112">
    <property type="entry name" value="Protein kinase-like (PK-like)"/>
    <property type="match status" value="1"/>
</dbReference>
<evidence type="ECO:0000256" key="1">
    <source>
        <dbReference type="ARBA" id="ARBA00038101"/>
    </source>
</evidence>
<dbReference type="Pfam" id="PF08238">
    <property type="entry name" value="Sel1"/>
    <property type="match status" value="12"/>
</dbReference>
<evidence type="ECO:0000313" key="4">
    <source>
        <dbReference type="Proteomes" id="UP001470230"/>
    </source>
</evidence>
<dbReference type="InterPro" id="IPR011009">
    <property type="entry name" value="Kinase-like_dom_sf"/>
</dbReference>
<proteinExistence type="inferred from homology"/>
<dbReference type="PROSITE" id="PS50011">
    <property type="entry name" value="PROTEIN_KINASE_DOM"/>
    <property type="match status" value="1"/>
</dbReference>
<sequence>MIQAFFDFQNHVKEQNIRIKNEILNDIIRNYSFIHFFEKIDLNSIQNKNIITNIKESRAIVINQDRNFQYFFICFKNTLIIIEQSLLSLLDDVFMQNPNLFVFYLFEKKDIFRNQLIDKYKNLSYHYNEIEKFYSHLAPLNKLDFSLTSVWNIIRSSISTFLVEESYLTPAKNRIQNFTQKQTKNQATTAKQNNLFDNPNEYLILNDLGIGYASKVILFYHLKKEKFYAMKQLLPTEEGTKKLLTREFSNYCKISHPFLPKFYYVNEEKNFLIIEFIKGQTLDKQLNNLKEEERITIIFEILIVIEYLHHNKFIFRDLKPNNVMIDEYKNAVLIDFDRMLDSRNIKSDQEMTFDFQSPFVAEEIKQQIFSNEKADIYSIGMMIYYIINGKIPDKSKSVLPKDLDEMFKKCTNKKFEERPSSFELIIDFYINHHSQIQFKNFFDVSEYYLKTVYDSYTLNAMKKLSVDPNDPDVLTTIGFLYADGRYVSVDYDKALSYLENAANQDHQISQFILNTILTDKNYVIKDANKAIDYLFDLESKTHSILAQFILGNLFYNGEYVSMNMNKVIEFFTNTAKFIPNAAYNLGTIYSDGKYIAKDNEKAIYYYQLAAKRNFPLAQLELNQMLNTNFENSCLASNDNKLIESLTKRSELNDSNAQFMLGKIYIEGKHVPIEIDKGINYLNKSAEQNNSHALYYLGMIYEKGQFVQRDINKAINLYTNSANLNHAEAQFMLGEIYGTGKYGPKNINLSLHYYTLSANNNYVFAQYNLGVIYDLGINVSRNINYAIYYYTLASNQNFMLSSYKLFEIYFMNKDFDRAFEYLKRAADQNHPPAQYNLAVAYYQGFPLQRDIWKAIHYFKLAADQGFLRAQYNLGMIYFKGEHIKQDIEEAIHYLAPTAEKNDQSAQYTLGIIYLNPKYKKYNIERSIHYLTLSANQFFPPALFVLSEIYTKPQYKVMETTKGIYYLKLASNQQFPLALYKLGILYLEGKCIELNLSRGVFLLKLAANKRLINAHFSLGFLYQEGKFVKKDIEESIKYYKEASSFNNQYAKNNLGIVYKELNQINRSLSYFNEVIEQSNDPLAIYNLANIYFYERCVNDYLNKSIELLVSPELKKSTAPLFLLALAVISKVGYNIDDIRNEIDKQTSYNGLSSVICKLIIEISLNNEAKFKCLYEAFRNINYIYNHLAKPVVSSYSTKQKNTFSKSNDINDLFYEGFGNGLPF</sequence>
<feature type="domain" description="Protein kinase" evidence="2">
    <location>
        <begin position="202"/>
        <end position="480"/>
    </location>
</feature>
<gene>
    <name evidence="3" type="ORF">M9Y10_007859</name>
</gene>
<evidence type="ECO:0000259" key="2">
    <source>
        <dbReference type="PROSITE" id="PS50011"/>
    </source>
</evidence>
<dbReference type="PANTHER" id="PTHR11102">
    <property type="entry name" value="SEL-1-LIKE PROTEIN"/>
    <property type="match status" value="1"/>
</dbReference>
<keyword evidence="4" id="KW-1185">Reference proteome</keyword>
<dbReference type="SMART" id="SM00028">
    <property type="entry name" value="TPR"/>
    <property type="match status" value="4"/>
</dbReference>
<protein>
    <recommendedName>
        <fullName evidence="2">Protein kinase domain-containing protein</fullName>
    </recommendedName>
</protein>
<dbReference type="Gene3D" id="1.10.510.10">
    <property type="entry name" value="Transferase(Phosphotransferase) domain 1"/>
    <property type="match status" value="1"/>
</dbReference>
<comment type="similarity">
    <text evidence="1">Belongs to the sel-1 family.</text>
</comment>
<dbReference type="InterPro" id="IPR006597">
    <property type="entry name" value="Sel1-like"/>
</dbReference>
<dbReference type="InterPro" id="IPR011990">
    <property type="entry name" value="TPR-like_helical_dom_sf"/>
</dbReference>
<organism evidence="3 4">
    <name type="scientific">Tritrichomonas musculus</name>
    <dbReference type="NCBI Taxonomy" id="1915356"/>
    <lineage>
        <taxon>Eukaryota</taxon>
        <taxon>Metamonada</taxon>
        <taxon>Parabasalia</taxon>
        <taxon>Tritrichomonadida</taxon>
        <taxon>Tritrichomonadidae</taxon>
        <taxon>Tritrichomonas</taxon>
    </lineage>
</organism>
<accession>A0ABR2J3A9</accession>
<dbReference type="SMART" id="SM00671">
    <property type="entry name" value="SEL1"/>
    <property type="match status" value="14"/>
</dbReference>
<dbReference type="Gene3D" id="1.25.40.10">
    <property type="entry name" value="Tetratricopeptide repeat domain"/>
    <property type="match status" value="4"/>
</dbReference>
<evidence type="ECO:0000313" key="3">
    <source>
        <dbReference type="EMBL" id="KAK8872100.1"/>
    </source>
</evidence>
<dbReference type="InterPro" id="IPR019734">
    <property type="entry name" value="TPR_rpt"/>
</dbReference>
<reference evidence="3 4" key="1">
    <citation type="submission" date="2024-04" db="EMBL/GenBank/DDBJ databases">
        <title>Tritrichomonas musculus Genome.</title>
        <authorList>
            <person name="Alves-Ferreira E."/>
            <person name="Grigg M."/>
            <person name="Lorenzi H."/>
            <person name="Galac M."/>
        </authorList>
    </citation>
    <scope>NUCLEOTIDE SEQUENCE [LARGE SCALE GENOMIC DNA]</scope>
    <source>
        <strain evidence="3 4">EAF2021</strain>
    </source>
</reference>
<dbReference type="Proteomes" id="UP001470230">
    <property type="component" value="Unassembled WGS sequence"/>
</dbReference>
<name>A0ABR2J3A9_9EUKA</name>
<dbReference type="Pfam" id="PF00069">
    <property type="entry name" value="Pkinase"/>
    <property type="match status" value="1"/>
</dbReference>
<dbReference type="EMBL" id="JAPFFF010000013">
    <property type="protein sequence ID" value="KAK8872100.1"/>
    <property type="molecule type" value="Genomic_DNA"/>
</dbReference>
<comment type="caution">
    <text evidence="3">The sequence shown here is derived from an EMBL/GenBank/DDBJ whole genome shotgun (WGS) entry which is preliminary data.</text>
</comment>
<dbReference type="SUPFAM" id="SSF81901">
    <property type="entry name" value="HCP-like"/>
    <property type="match status" value="4"/>
</dbReference>
<dbReference type="SMART" id="SM00220">
    <property type="entry name" value="S_TKc"/>
    <property type="match status" value="1"/>
</dbReference>
<dbReference type="InterPro" id="IPR000719">
    <property type="entry name" value="Prot_kinase_dom"/>
</dbReference>